<feature type="chain" id="PRO_5004102100" evidence="2">
    <location>
        <begin position="24"/>
        <end position="254"/>
    </location>
</feature>
<proteinExistence type="predicted"/>
<evidence type="ECO:0000256" key="1">
    <source>
        <dbReference type="ARBA" id="ARBA00022729"/>
    </source>
</evidence>
<dbReference type="InterPro" id="IPR001638">
    <property type="entry name" value="Solute-binding_3/MltF_N"/>
</dbReference>
<gene>
    <name evidence="4" type="ORF">OAN307_c16080</name>
</gene>
<dbReference type="CDD" id="cd13530">
    <property type="entry name" value="PBP2_peptides_like"/>
    <property type="match status" value="1"/>
</dbReference>
<dbReference type="Gene3D" id="3.40.190.10">
    <property type="entry name" value="Periplasmic binding protein-like II"/>
    <property type="match status" value="2"/>
</dbReference>
<dbReference type="SUPFAM" id="SSF53850">
    <property type="entry name" value="Periplasmic binding protein-like II"/>
    <property type="match status" value="1"/>
</dbReference>
<dbReference type="HOGENOM" id="CLU_019602_18_2_5"/>
<dbReference type="Pfam" id="PF00497">
    <property type="entry name" value="SBP_bac_3"/>
    <property type="match status" value="1"/>
</dbReference>
<name>M9RA86_9RHOB</name>
<feature type="signal peptide" evidence="2">
    <location>
        <begin position="1"/>
        <end position="23"/>
    </location>
</feature>
<evidence type="ECO:0000259" key="3">
    <source>
        <dbReference type="SMART" id="SM00062"/>
    </source>
</evidence>
<dbReference type="SMART" id="SM00062">
    <property type="entry name" value="PBPb"/>
    <property type="match status" value="1"/>
</dbReference>
<accession>M9RA86</accession>
<dbReference type="EMBL" id="CP003740">
    <property type="protein sequence ID" value="AGI67281.1"/>
    <property type="molecule type" value="Genomic_DNA"/>
</dbReference>
<protein>
    <submittedName>
        <fullName evidence="4">Putative ABC-transporter periplasmatic amino-acid binding protein</fullName>
    </submittedName>
</protein>
<dbReference type="PANTHER" id="PTHR35936:SF19">
    <property type="entry name" value="AMINO-ACID-BINDING PROTEIN YXEM-RELATED"/>
    <property type="match status" value="1"/>
</dbReference>
<organism evidence="4 5">
    <name type="scientific">Octadecabacter antarcticus 307</name>
    <dbReference type="NCBI Taxonomy" id="391626"/>
    <lineage>
        <taxon>Bacteria</taxon>
        <taxon>Pseudomonadati</taxon>
        <taxon>Pseudomonadota</taxon>
        <taxon>Alphaproteobacteria</taxon>
        <taxon>Rhodobacterales</taxon>
        <taxon>Roseobacteraceae</taxon>
        <taxon>Octadecabacter</taxon>
    </lineage>
</organism>
<keyword evidence="5" id="KW-1185">Reference proteome</keyword>
<keyword evidence="1 2" id="KW-0732">Signal</keyword>
<dbReference type="STRING" id="391626.OAN307_c16080"/>
<feature type="domain" description="Solute-binding protein family 3/N-terminal" evidence="3">
    <location>
        <begin position="25"/>
        <end position="239"/>
    </location>
</feature>
<dbReference type="KEGG" id="oat:OAN307_c16080"/>
<sequence>MKGLAHIKGLAALLALLAGTASADTLRIATGGHYPPYIYNPGTERTTGLDKDLMDEICTRGGFDCIWVDLPMGDIFQALARGDVDVVTGGFGYSADREALVDFTCPYVLRGDSNGHFIAKNQQVDLITSRIGALDQSLFQDAMERANRDVRAYPTEAAALDALVAGDVDVVFGSGNMVDLAQSRDGLYDVGGYPTFSGGSVLGVSEDDPSLLVVLDTLLAELSTDGTLGQIHLRWLGDDLGDVIARCPSLDALT</sequence>
<evidence type="ECO:0000256" key="2">
    <source>
        <dbReference type="SAM" id="SignalP"/>
    </source>
</evidence>
<dbReference type="AlphaFoldDB" id="M9RA86"/>
<reference evidence="4 5" key="1">
    <citation type="journal article" date="2013" name="PLoS ONE">
        <title>Poles Apart: Arctic and Antarctic Octadecabacter strains Share High Genome Plasticity and a New Type of Xanthorhodopsin.</title>
        <authorList>
            <person name="Vollmers J."/>
            <person name="Voget S."/>
            <person name="Dietrich S."/>
            <person name="Gollnow K."/>
            <person name="Smits M."/>
            <person name="Meyer K."/>
            <person name="Brinkhoff T."/>
            <person name="Simon M."/>
            <person name="Daniel R."/>
        </authorList>
    </citation>
    <scope>NUCLEOTIDE SEQUENCE [LARGE SCALE GENOMIC DNA]</scope>
    <source>
        <strain evidence="4 5">307</strain>
    </source>
</reference>
<dbReference type="eggNOG" id="COG0834">
    <property type="taxonomic scope" value="Bacteria"/>
</dbReference>
<dbReference type="PANTHER" id="PTHR35936">
    <property type="entry name" value="MEMBRANE-BOUND LYTIC MUREIN TRANSGLYCOSYLASE F"/>
    <property type="match status" value="1"/>
</dbReference>
<dbReference type="Proteomes" id="UP000005307">
    <property type="component" value="Chromosome"/>
</dbReference>
<dbReference type="RefSeq" id="WP_015499316.1">
    <property type="nucleotide sequence ID" value="NC_020911.1"/>
</dbReference>
<evidence type="ECO:0000313" key="5">
    <source>
        <dbReference type="Proteomes" id="UP000005307"/>
    </source>
</evidence>
<evidence type="ECO:0000313" key="4">
    <source>
        <dbReference type="EMBL" id="AGI67281.1"/>
    </source>
</evidence>